<protein>
    <submittedName>
        <fullName evidence="2">Uncharacterized protein</fullName>
    </submittedName>
</protein>
<accession>A0AAJ0AJZ4</accession>
<evidence type="ECO:0000256" key="1">
    <source>
        <dbReference type="SAM" id="MobiDB-lite"/>
    </source>
</evidence>
<comment type="caution">
    <text evidence="2">The sequence shown here is derived from an EMBL/GenBank/DDBJ whole genome shotgun (WGS) entry which is preliminary data.</text>
</comment>
<keyword evidence="3" id="KW-1185">Reference proteome</keyword>
<dbReference type="Proteomes" id="UP001224890">
    <property type="component" value="Unassembled WGS sequence"/>
</dbReference>
<dbReference type="EMBL" id="JAHMHR010000025">
    <property type="protein sequence ID" value="KAK1674645.1"/>
    <property type="molecule type" value="Genomic_DNA"/>
</dbReference>
<organism evidence="2 3">
    <name type="scientific">Colletotrichum godetiae</name>
    <dbReference type="NCBI Taxonomy" id="1209918"/>
    <lineage>
        <taxon>Eukaryota</taxon>
        <taxon>Fungi</taxon>
        <taxon>Dikarya</taxon>
        <taxon>Ascomycota</taxon>
        <taxon>Pezizomycotina</taxon>
        <taxon>Sordariomycetes</taxon>
        <taxon>Hypocreomycetidae</taxon>
        <taxon>Glomerellales</taxon>
        <taxon>Glomerellaceae</taxon>
        <taxon>Colletotrichum</taxon>
        <taxon>Colletotrichum acutatum species complex</taxon>
    </lineage>
</organism>
<dbReference type="GeneID" id="85457032"/>
<feature type="compositionally biased region" description="Polar residues" evidence="1">
    <location>
        <begin position="28"/>
        <end position="47"/>
    </location>
</feature>
<feature type="region of interest" description="Disordered" evidence="1">
    <location>
        <begin position="1"/>
        <end position="47"/>
    </location>
</feature>
<reference evidence="2" key="1">
    <citation type="submission" date="2021-06" db="EMBL/GenBank/DDBJ databases">
        <title>Comparative genomics, transcriptomics and evolutionary studies reveal genomic signatures of adaptation to plant cell wall in hemibiotrophic fungi.</title>
        <authorList>
            <consortium name="DOE Joint Genome Institute"/>
            <person name="Baroncelli R."/>
            <person name="Diaz J.F."/>
            <person name="Benocci T."/>
            <person name="Peng M."/>
            <person name="Battaglia E."/>
            <person name="Haridas S."/>
            <person name="Andreopoulos W."/>
            <person name="Labutti K."/>
            <person name="Pangilinan J."/>
            <person name="Floch G.L."/>
            <person name="Makela M.R."/>
            <person name="Henrissat B."/>
            <person name="Grigoriev I.V."/>
            <person name="Crouch J.A."/>
            <person name="De Vries R.P."/>
            <person name="Sukno S.A."/>
            <person name="Thon M.R."/>
        </authorList>
    </citation>
    <scope>NUCLEOTIDE SEQUENCE</scope>
    <source>
        <strain evidence="2">CBS 193.32</strain>
    </source>
</reference>
<dbReference type="AlphaFoldDB" id="A0AAJ0AJZ4"/>
<sequence>MSPRASRWTGQPRHPSPTLPPTAYKEQPTPTSFLDVAATSNGNRPTPEFSLTFTREYHATLRVASCVSQQGRRLSQLRDFAHDYLVETRRTELLEQYLDFHGIDNRANLEKASRQDVRQHFKEWISNQNVPTGDGFSWSKTGAGLPRFRFFLYVDKQTLATVVQLQEEDDGHVHPYFRPLLPAMVVTVVDGSWRPDTVQSYKPQNEDGYPEADDSSKRYVGFEYYNACYATALYEKLHGYGLVNYESYKRPPAIGPAGDQTMS</sequence>
<evidence type="ECO:0000313" key="3">
    <source>
        <dbReference type="Proteomes" id="UP001224890"/>
    </source>
</evidence>
<evidence type="ECO:0000313" key="2">
    <source>
        <dbReference type="EMBL" id="KAK1674645.1"/>
    </source>
</evidence>
<dbReference type="RefSeq" id="XP_060428648.1">
    <property type="nucleotide sequence ID" value="XM_060572506.1"/>
</dbReference>
<name>A0AAJ0AJZ4_9PEZI</name>
<proteinExistence type="predicted"/>
<gene>
    <name evidence="2" type="ORF">BDP55DRAFT_633079</name>
</gene>